<evidence type="ECO:0000256" key="1">
    <source>
        <dbReference type="SAM" id="SignalP"/>
    </source>
</evidence>
<gene>
    <name evidence="2" type="ORF">COA71_08505</name>
</gene>
<evidence type="ECO:0000313" key="2">
    <source>
        <dbReference type="EMBL" id="PCJ41079.1"/>
    </source>
</evidence>
<accession>A0A2A5CB55</accession>
<feature type="chain" id="PRO_5013218324" evidence="1">
    <location>
        <begin position="30"/>
        <end position="197"/>
    </location>
</feature>
<comment type="caution">
    <text evidence="2">The sequence shown here is derived from an EMBL/GenBank/DDBJ whole genome shotgun (WGS) entry which is preliminary data.</text>
</comment>
<dbReference type="Proteomes" id="UP000228987">
    <property type="component" value="Unassembled WGS sequence"/>
</dbReference>
<protein>
    <submittedName>
        <fullName evidence="2">Uncharacterized protein</fullName>
    </submittedName>
</protein>
<name>A0A2A5CB55_9GAMM</name>
<proteinExistence type="predicted"/>
<keyword evidence="1" id="KW-0732">Signal</keyword>
<dbReference type="AlphaFoldDB" id="A0A2A5CB55"/>
<dbReference type="EMBL" id="NVWI01000006">
    <property type="protein sequence ID" value="PCJ41079.1"/>
    <property type="molecule type" value="Genomic_DNA"/>
</dbReference>
<feature type="signal peptide" evidence="1">
    <location>
        <begin position="1"/>
        <end position="29"/>
    </location>
</feature>
<sequence length="197" mass="21515">MMFTRRMALKIGTAGMLCGLTNLSGSALALTLNKKQRIPLQGIFDSNYEESRIFSETLASQGIALLDIKESLGAIWYSKLRSSLMEQPRALFGLTNRLSLFCLEELARDLNMKVHTRIDHLIDQQGRVEHLPVGSAVLSEATKLLGNSAGFGRTIAEATDLASKTSISSKQSETSVQKITGPYAPLNKTALVTWVIS</sequence>
<organism evidence="2 3">
    <name type="scientific">SAR86 cluster bacterium</name>
    <dbReference type="NCBI Taxonomy" id="2030880"/>
    <lineage>
        <taxon>Bacteria</taxon>
        <taxon>Pseudomonadati</taxon>
        <taxon>Pseudomonadota</taxon>
        <taxon>Gammaproteobacteria</taxon>
        <taxon>SAR86 cluster</taxon>
    </lineage>
</organism>
<reference evidence="3" key="1">
    <citation type="submission" date="2017-08" db="EMBL/GenBank/DDBJ databases">
        <title>A dynamic microbial community with high functional redundancy inhabits the cold, oxic subseafloor aquifer.</title>
        <authorList>
            <person name="Tully B.J."/>
            <person name="Wheat C.G."/>
            <person name="Glazer B.T."/>
            <person name="Huber J.A."/>
        </authorList>
    </citation>
    <scope>NUCLEOTIDE SEQUENCE [LARGE SCALE GENOMIC DNA]</scope>
</reference>
<evidence type="ECO:0000313" key="3">
    <source>
        <dbReference type="Proteomes" id="UP000228987"/>
    </source>
</evidence>